<sequence length="148" mass="16474">MFSTLEAIIIAALFTVIGAAIGIILSQQFSSNSRKNRDLSGELNSTKDELNEYQQQVEKHFVETARLVDNLTQSYRDVHNHLAQAATDLLDTTEHEQTIKKIPNPSEEIAEVPETITSAPLDYAPKDPNIKHGVLDESFGLDKSLIKK</sequence>
<feature type="coiled-coil region" evidence="13">
    <location>
        <begin position="36"/>
        <end position="63"/>
    </location>
</feature>
<evidence type="ECO:0000256" key="10">
    <source>
        <dbReference type="ARBA" id="ARBA00035657"/>
    </source>
</evidence>
<name>A0A3N2E2D9_9GAMM</name>
<keyword evidence="5 14" id="KW-0812">Transmembrane</keyword>
<dbReference type="InterPro" id="IPR009386">
    <property type="entry name" value="ZapG-like"/>
</dbReference>
<dbReference type="RefSeq" id="WP_162844028.1">
    <property type="nucleotide sequence ID" value="NZ_RKHR01000001.1"/>
</dbReference>
<evidence type="ECO:0000256" key="2">
    <source>
        <dbReference type="ARBA" id="ARBA00022475"/>
    </source>
</evidence>
<dbReference type="GO" id="GO:0051301">
    <property type="term" value="P:cell division"/>
    <property type="evidence" value="ECO:0007669"/>
    <property type="project" value="UniProtKB-KW"/>
</dbReference>
<keyword evidence="13" id="KW-0175">Coiled coil</keyword>
<feature type="transmembrane region" description="Helical" evidence="14">
    <location>
        <begin position="6"/>
        <end position="25"/>
    </location>
</feature>
<accession>A0A3N2E2D9</accession>
<evidence type="ECO:0000256" key="4">
    <source>
        <dbReference type="ARBA" id="ARBA00022618"/>
    </source>
</evidence>
<keyword evidence="3" id="KW-0997">Cell inner membrane</keyword>
<dbReference type="Proteomes" id="UP000275394">
    <property type="component" value="Unassembled WGS sequence"/>
</dbReference>
<gene>
    <name evidence="15" type="ORF">EDC56_0009</name>
</gene>
<proteinExistence type="inferred from homology"/>
<evidence type="ECO:0000256" key="11">
    <source>
        <dbReference type="ARBA" id="ARBA00035703"/>
    </source>
</evidence>
<comment type="subcellular location">
    <subcellularLocation>
        <location evidence="1">Cell inner membrane</location>
        <topology evidence="1">Single-pass membrane protein</topology>
    </subcellularLocation>
</comment>
<evidence type="ECO:0000256" key="13">
    <source>
        <dbReference type="SAM" id="Coils"/>
    </source>
</evidence>
<protein>
    <recommendedName>
        <fullName evidence="11">Z-ring associated protein G</fullName>
    </recommendedName>
    <alternativeName>
        <fullName evidence="12">Cell division protein ZapG</fullName>
    </alternativeName>
</protein>
<evidence type="ECO:0000256" key="1">
    <source>
        <dbReference type="ARBA" id="ARBA00004377"/>
    </source>
</evidence>
<reference evidence="15 16" key="1">
    <citation type="submission" date="2018-11" db="EMBL/GenBank/DDBJ databases">
        <title>Genomic Encyclopedia of Type Strains, Phase IV (KMG-IV): sequencing the most valuable type-strain genomes for metagenomic binning, comparative biology and taxonomic classification.</title>
        <authorList>
            <person name="Goeker M."/>
        </authorList>
    </citation>
    <scope>NUCLEOTIDE SEQUENCE [LARGE SCALE GENOMIC DNA]</scope>
    <source>
        <strain evidence="15 16">DSM 100316</strain>
    </source>
</reference>
<dbReference type="PANTHER" id="PTHR39579:SF1">
    <property type="entry name" value="INNER MEMBRANE PROTEIN YHCB"/>
    <property type="match status" value="1"/>
</dbReference>
<comment type="caution">
    <text evidence="15">The sequence shown here is derived from an EMBL/GenBank/DDBJ whole genome shotgun (WGS) entry which is preliminary data.</text>
</comment>
<evidence type="ECO:0000256" key="12">
    <source>
        <dbReference type="ARBA" id="ARBA00035727"/>
    </source>
</evidence>
<evidence type="ECO:0000256" key="3">
    <source>
        <dbReference type="ARBA" id="ARBA00022519"/>
    </source>
</evidence>
<evidence type="ECO:0000313" key="15">
    <source>
        <dbReference type="EMBL" id="ROS06102.1"/>
    </source>
</evidence>
<evidence type="ECO:0000313" key="16">
    <source>
        <dbReference type="Proteomes" id="UP000275394"/>
    </source>
</evidence>
<dbReference type="GO" id="GO:0008360">
    <property type="term" value="P:regulation of cell shape"/>
    <property type="evidence" value="ECO:0007669"/>
    <property type="project" value="UniProtKB-KW"/>
</dbReference>
<evidence type="ECO:0000256" key="9">
    <source>
        <dbReference type="ARBA" id="ARBA00023306"/>
    </source>
</evidence>
<keyword evidence="7 14" id="KW-1133">Transmembrane helix</keyword>
<evidence type="ECO:0000256" key="6">
    <source>
        <dbReference type="ARBA" id="ARBA00022960"/>
    </source>
</evidence>
<dbReference type="GO" id="GO:0005886">
    <property type="term" value="C:plasma membrane"/>
    <property type="evidence" value="ECO:0007669"/>
    <property type="project" value="UniProtKB-SubCell"/>
</dbReference>
<keyword evidence="16" id="KW-1185">Reference proteome</keyword>
<keyword evidence="2" id="KW-1003">Cell membrane</keyword>
<evidence type="ECO:0000256" key="14">
    <source>
        <dbReference type="SAM" id="Phobius"/>
    </source>
</evidence>
<dbReference type="AlphaFoldDB" id="A0A3N2E2D9"/>
<dbReference type="EMBL" id="RKHR01000001">
    <property type="protein sequence ID" value="ROS06102.1"/>
    <property type="molecule type" value="Genomic_DNA"/>
</dbReference>
<evidence type="ECO:0000256" key="8">
    <source>
        <dbReference type="ARBA" id="ARBA00023136"/>
    </source>
</evidence>
<organism evidence="15 16">
    <name type="scientific">Sinobacterium caligoides</name>
    <dbReference type="NCBI Taxonomy" id="933926"/>
    <lineage>
        <taxon>Bacteria</taxon>
        <taxon>Pseudomonadati</taxon>
        <taxon>Pseudomonadota</taxon>
        <taxon>Gammaproteobacteria</taxon>
        <taxon>Cellvibrionales</taxon>
        <taxon>Spongiibacteraceae</taxon>
        <taxon>Sinobacterium</taxon>
    </lineage>
</organism>
<dbReference type="PANTHER" id="PTHR39579">
    <property type="entry name" value="INNER MEMBRANE PROTEIN YHCB"/>
    <property type="match status" value="1"/>
</dbReference>
<comment type="similarity">
    <text evidence="10">Belongs to the ZapG family.</text>
</comment>
<dbReference type="Pfam" id="PF06295">
    <property type="entry name" value="ZapG-like"/>
    <property type="match status" value="1"/>
</dbReference>
<keyword evidence="6" id="KW-0133">Cell shape</keyword>
<evidence type="ECO:0000256" key="5">
    <source>
        <dbReference type="ARBA" id="ARBA00022692"/>
    </source>
</evidence>
<keyword evidence="4" id="KW-0132">Cell division</keyword>
<keyword evidence="9" id="KW-0131">Cell cycle</keyword>
<evidence type="ECO:0000256" key="7">
    <source>
        <dbReference type="ARBA" id="ARBA00022989"/>
    </source>
</evidence>
<keyword evidence="8 14" id="KW-0472">Membrane</keyword>